<dbReference type="PANTHER" id="PTHR16551">
    <property type="entry name" value="AGOUTI RELATED"/>
    <property type="match status" value="1"/>
</dbReference>
<evidence type="ECO:0000256" key="4">
    <source>
        <dbReference type="ARBA" id="ARBA00022729"/>
    </source>
</evidence>
<accession>A0A7J7VWI9</accession>
<dbReference type="SMART" id="SM00792">
    <property type="entry name" value="Agouti"/>
    <property type="match status" value="1"/>
</dbReference>
<evidence type="ECO:0000256" key="9">
    <source>
        <dbReference type="PROSITE-ProRule" id="PRU00494"/>
    </source>
</evidence>
<keyword evidence="3" id="KW-0964">Secreted</keyword>
<dbReference type="Gene3D" id="4.10.760.10">
    <property type="entry name" value="Agouti domain"/>
    <property type="match status" value="1"/>
</dbReference>
<evidence type="ECO:0000256" key="1">
    <source>
        <dbReference type="ARBA" id="ARBA00004613"/>
    </source>
</evidence>
<keyword evidence="14" id="KW-1185">Reference proteome</keyword>
<evidence type="ECO:0000256" key="10">
    <source>
        <dbReference type="SAM" id="MobiDB-lite"/>
    </source>
</evidence>
<dbReference type="PANTHER" id="PTHR16551:SF1">
    <property type="entry name" value="AGOUTI-SIGNALING PROTEIN"/>
    <property type="match status" value="1"/>
</dbReference>
<keyword evidence="6 9" id="KW-1015">Disulfide bond</keyword>
<dbReference type="PROSITE" id="PS51150">
    <property type="entry name" value="AGOUTI_2"/>
    <property type="match status" value="1"/>
</dbReference>
<dbReference type="InterPro" id="IPR027300">
    <property type="entry name" value="Agouti_dom"/>
</dbReference>
<dbReference type="Proteomes" id="UP000527355">
    <property type="component" value="Unassembled WGS sequence"/>
</dbReference>
<dbReference type="GO" id="GO:0009755">
    <property type="term" value="P:hormone-mediated signaling pathway"/>
    <property type="evidence" value="ECO:0007669"/>
    <property type="project" value="InterPro"/>
</dbReference>
<proteinExistence type="predicted"/>
<feature type="signal peptide" evidence="11">
    <location>
        <begin position="1"/>
        <end position="20"/>
    </location>
</feature>
<comment type="subcellular location">
    <subcellularLocation>
        <location evidence="1">Secreted</location>
    </subcellularLocation>
</comment>
<evidence type="ECO:0000256" key="8">
    <source>
        <dbReference type="ARBA" id="ARBA00033432"/>
    </source>
</evidence>
<feature type="chain" id="PRO_5029756311" description="Agouti-signaling protein" evidence="11">
    <location>
        <begin position="21"/>
        <end position="132"/>
    </location>
</feature>
<evidence type="ECO:0000256" key="3">
    <source>
        <dbReference type="ARBA" id="ARBA00022525"/>
    </source>
</evidence>
<evidence type="ECO:0000256" key="2">
    <source>
        <dbReference type="ARBA" id="ARBA00017885"/>
    </source>
</evidence>
<dbReference type="GO" id="GO:0005615">
    <property type="term" value="C:extracellular space"/>
    <property type="evidence" value="ECO:0007669"/>
    <property type="project" value="TreeGrafter"/>
</dbReference>
<dbReference type="SUPFAM" id="SSF57055">
    <property type="entry name" value="Agouti-related protein"/>
    <property type="match status" value="1"/>
</dbReference>
<evidence type="ECO:0000256" key="11">
    <source>
        <dbReference type="SAM" id="SignalP"/>
    </source>
</evidence>
<dbReference type="InterPro" id="IPR007733">
    <property type="entry name" value="Agouti"/>
</dbReference>
<dbReference type="GO" id="GO:0031779">
    <property type="term" value="F:melanocortin receptor binding"/>
    <property type="evidence" value="ECO:0007669"/>
    <property type="project" value="TreeGrafter"/>
</dbReference>
<organism evidence="13 14">
    <name type="scientific">Myotis myotis</name>
    <name type="common">Greater mouse-eared bat</name>
    <name type="synonym">Vespertilio myotis</name>
    <dbReference type="NCBI Taxonomy" id="51298"/>
    <lineage>
        <taxon>Eukaryota</taxon>
        <taxon>Metazoa</taxon>
        <taxon>Chordata</taxon>
        <taxon>Craniata</taxon>
        <taxon>Vertebrata</taxon>
        <taxon>Euteleostomi</taxon>
        <taxon>Mammalia</taxon>
        <taxon>Eutheria</taxon>
        <taxon>Laurasiatheria</taxon>
        <taxon>Chiroptera</taxon>
        <taxon>Yangochiroptera</taxon>
        <taxon>Vespertilionidae</taxon>
        <taxon>Myotis</taxon>
    </lineage>
</organism>
<dbReference type="GO" id="GO:0032438">
    <property type="term" value="P:melanosome organization"/>
    <property type="evidence" value="ECO:0007669"/>
    <property type="project" value="TreeGrafter"/>
</dbReference>
<keyword evidence="7" id="KW-0325">Glycoprotein</keyword>
<name>A0A7J7VWI9_MYOMY</name>
<dbReference type="EMBL" id="JABWUV010000009">
    <property type="protein sequence ID" value="KAF6329577.1"/>
    <property type="molecule type" value="Genomic_DNA"/>
</dbReference>
<feature type="compositionally biased region" description="Basic residues" evidence="10">
    <location>
        <begin position="71"/>
        <end position="84"/>
    </location>
</feature>
<feature type="disulfide bond" evidence="9">
    <location>
        <begin position="107"/>
        <end position="125"/>
    </location>
</feature>
<evidence type="ECO:0000313" key="14">
    <source>
        <dbReference type="Proteomes" id="UP000527355"/>
    </source>
</evidence>
<evidence type="ECO:0000256" key="5">
    <source>
        <dbReference type="ARBA" id="ARBA00022854"/>
    </source>
</evidence>
<dbReference type="AlphaFoldDB" id="A0A7J7VWI9"/>
<keyword evidence="5" id="KW-0960">Knottin</keyword>
<feature type="compositionally biased region" description="Low complexity" evidence="10">
    <location>
        <begin position="37"/>
        <end position="47"/>
    </location>
</feature>
<feature type="disulfide bond" evidence="9">
    <location>
        <begin position="116"/>
        <end position="123"/>
    </location>
</feature>
<feature type="disulfide bond" evidence="9">
    <location>
        <begin position="111"/>
        <end position="132"/>
    </location>
</feature>
<keyword evidence="4 11" id="KW-0732">Signal</keyword>
<reference evidence="13 14" key="1">
    <citation type="journal article" date="2020" name="Nature">
        <title>Six reference-quality genomes reveal evolution of bat adaptations.</title>
        <authorList>
            <person name="Jebb D."/>
            <person name="Huang Z."/>
            <person name="Pippel M."/>
            <person name="Hughes G.M."/>
            <person name="Lavrichenko K."/>
            <person name="Devanna P."/>
            <person name="Winkler S."/>
            <person name="Jermiin L.S."/>
            <person name="Skirmuntt E.C."/>
            <person name="Katzourakis A."/>
            <person name="Burkitt-Gray L."/>
            <person name="Ray D.A."/>
            <person name="Sullivan K.A.M."/>
            <person name="Roscito J.G."/>
            <person name="Kirilenko B.M."/>
            <person name="Davalos L.M."/>
            <person name="Corthals A.P."/>
            <person name="Power M.L."/>
            <person name="Jones G."/>
            <person name="Ransome R.D."/>
            <person name="Dechmann D.K.N."/>
            <person name="Locatelli A.G."/>
            <person name="Puechmaille S.J."/>
            <person name="Fedrigo O."/>
            <person name="Jarvis E.D."/>
            <person name="Hiller M."/>
            <person name="Vernes S.C."/>
            <person name="Myers E.W."/>
            <person name="Teeling E.C."/>
        </authorList>
    </citation>
    <scope>NUCLEOTIDE SEQUENCE [LARGE SCALE GENOMIC DNA]</scope>
    <source>
        <strain evidence="13">MMyoMyo1</strain>
        <tissue evidence="13">Flight muscle</tissue>
    </source>
</reference>
<evidence type="ECO:0000259" key="12">
    <source>
        <dbReference type="PROSITE" id="PS51150"/>
    </source>
</evidence>
<evidence type="ECO:0000256" key="6">
    <source>
        <dbReference type="ARBA" id="ARBA00023157"/>
    </source>
</evidence>
<feature type="domain" description="Agouti" evidence="12">
    <location>
        <begin position="93"/>
        <end position="132"/>
    </location>
</feature>
<dbReference type="VEuPathDB" id="HostDB:LOC118663450"/>
<gene>
    <name evidence="13" type="ORF">mMyoMyo1_001097</name>
</gene>
<sequence length="132" mass="14656">MDVTHLLLATLLVCLCFLTAYSHLAPEEKPNNDRSLRSNSSMNLLDSPSVSIMGLNKKSKKISRKEAEKKRASKRKASIKKVTRIRPPPPDPCVATRESCKQPAPPCCDPCASCMCRFFRSTCSCRVLTPNC</sequence>
<feature type="region of interest" description="Disordered" evidence="10">
    <location>
        <begin position="27"/>
        <end position="85"/>
    </location>
</feature>
<protein>
    <recommendedName>
        <fullName evidence="2">Agouti-signaling protein</fullName>
    </recommendedName>
    <alternativeName>
        <fullName evidence="8">Agouti switch protein</fullName>
    </alternativeName>
</protein>
<evidence type="ECO:0000313" key="13">
    <source>
        <dbReference type="EMBL" id="KAF6329577.1"/>
    </source>
</evidence>
<comment type="caution">
    <text evidence="13">The sequence shown here is derived from an EMBL/GenBank/DDBJ whole genome shotgun (WGS) entry which is preliminary data.</text>
</comment>
<dbReference type="Pfam" id="PF05039">
    <property type="entry name" value="Agouti"/>
    <property type="match status" value="1"/>
</dbReference>
<feature type="disulfide bond" evidence="9">
    <location>
        <begin position="93"/>
        <end position="108"/>
    </location>
</feature>
<dbReference type="InterPro" id="IPR036836">
    <property type="entry name" value="Agouti_dom_sf"/>
</dbReference>
<dbReference type="PROSITE" id="PS60024">
    <property type="entry name" value="AGOUTI_1"/>
    <property type="match status" value="1"/>
</dbReference>
<feature type="compositionally biased region" description="Basic and acidic residues" evidence="10">
    <location>
        <begin position="27"/>
        <end position="36"/>
    </location>
</feature>
<feature type="disulfide bond" evidence="9">
    <location>
        <begin position="100"/>
        <end position="114"/>
    </location>
</feature>
<dbReference type="GO" id="GO:0005184">
    <property type="term" value="F:neuropeptide hormone activity"/>
    <property type="evidence" value="ECO:0007669"/>
    <property type="project" value="TreeGrafter"/>
</dbReference>
<evidence type="ECO:0000256" key="7">
    <source>
        <dbReference type="ARBA" id="ARBA00023180"/>
    </source>
</evidence>